<sequence>MLHQVAVYAKILYLLMVAIPGALCTVEDYVIMSQCAHNKAIHLAAEGTVSAADISQTQNITIVGLPDFVNNDFKIAFYAKEAQRYLCFNEHWKLVGMHKTKELHETCYFNETIVHGYFVFRSVVNLQRRIGFTPRGKAVGPKRNVNDACYMFTKIPTDQFLHQLATFLPRSSIATTTKPQSSQQGTMNNTNIYGDLNLNIESSHEKGGKQFENLQQQHLSRDNDQRLNGIQNKYVNEKEFDHRDHTQDYSKNLDLIKVKKSYSKLHMGLNNFTKERKQRLHFLNSPRQKQHQVRHHHNNPHMLARRKHHEQKEKHKHCHLVNSSPNVSTLSITSRKRTAAAFSSTAPTLMKSTFNKKTSSYSQYFRIATTVGVNISSVTSITTLNRRKDRRRKVHKVRANHTEGPVALDMQNEPHHMTPSKSKPISRYAAPLPTVSPQQSFSNLKEINQNPEVKKKRTFTGETQMKSYITREKEYSTTESVSTWEKLSSTILTTITEEVKLSSSTSPYFSNRSSSFKEDSVLDITNATAFNKHEPNKIAATSMEQYFSHRTTFDRVMLTTSRILTAQQLNKTDGEKGKNVTQSNFLSIPKAILPSISFTSGLWSVNGSLESNASRWHEMSTKIQKVKANDMSISVKNDIPENGAKLQENSSLVSIPFKDEHDEVRLSPCNIPKSVQEDEHDRMVTVQFPKIQNRAEKPENDVEKKKKKISLTILSTTPRAVVTTTKLKPALISATLTLLSPENSSVTSIDKNDSANKTNNSSINNSTNDNRLPLFSLMPTAMTTPRMSLRSLIINKASKNFSQKVIATPFHQLTYVRNQAGEIDIDNIDNINIYPHLLDDNGGSKVAILKQDIGNDGQRTLITAYLPTLATATLPESIRIAKIKINRERKRRMHLHSIDVYT</sequence>
<reference evidence="4 5" key="1">
    <citation type="submission" date="2025-04" db="UniProtKB">
        <authorList>
            <consortium name="RefSeq"/>
        </authorList>
    </citation>
    <scope>IDENTIFICATION</scope>
    <source>
        <tissue evidence="4 5">Whole body pupa</tissue>
    </source>
</reference>
<keyword evidence="3" id="KW-1185">Reference proteome</keyword>
<accession>A0A9C6DMK7</accession>
<feature type="chain" id="PRO_5044697727" evidence="2">
    <location>
        <begin position="25"/>
        <end position="902"/>
    </location>
</feature>
<dbReference type="CDD" id="cd23307">
    <property type="entry name" value="beta-trefoil_FGF8-like"/>
    <property type="match status" value="1"/>
</dbReference>
<evidence type="ECO:0000256" key="1">
    <source>
        <dbReference type="SAM" id="MobiDB-lite"/>
    </source>
</evidence>
<evidence type="ECO:0000313" key="4">
    <source>
        <dbReference type="RefSeq" id="XP_037894089.1"/>
    </source>
</evidence>
<keyword evidence="2" id="KW-0732">Signal</keyword>
<evidence type="ECO:0000313" key="3">
    <source>
        <dbReference type="Proteomes" id="UP000092443"/>
    </source>
</evidence>
<dbReference type="RefSeq" id="XP_037894091.1">
    <property type="nucleotide sequence ID" value="XM_038038163.1"/>
</dbReference>
<dbReference type="Gene3D" id="2.80.10.50">
    <property type="match status" value="1"/>
</dbReference>
<protein>
    <submittedName>
        <fullName evidence="4 5">Rho GTPase-activating protein gacF isoform X1</fullName>
    </submittedName>
</protein>
<feature type="signal peptide" evidence="2">
    <location>
        <begin position="1"/>
        <end position="24"/>
    </location>
</feature>
<proteinExistence type="predicted"/>
<feature type="compositionally biased region" description="Low complexity" evidence="1">
    <location>
        <begin position="755"/>
        <end position="767"/>
    </location>
</feature>
<evidence type="ECO:0000313" key="6">
    <source>
        <dbReference type="RefSeq" id="XP_037894091.1"/>
    </source>
</evidence>
<dbReference type="GeneID" id="119640266"/>
<gene>
    <name evidence="4 5 6" type="primary">LOC119640266</name>
</gene>
<dbReference type="KEGG" id="gfs:119640266"/>
<name>A0A9C6DMK7_9MUSC</name>
<dbReference type="Proteomes" id="UP000092443">
    <property type="component" value="Unplaced"/>
</dbReference>
<dbReference type="RefSeq" id="XP_037894089.1">
    <property type="nucleotide sequence ID" value="XM_038038161.1"/>
</dbReference>
<dbReference type="AlphaFoldDB" id="A0A9C6DMK7"/>
<dbReference type="InterPro" id="IPR008996">
    <property type="entry name" value="IL1/FGF"/>
</dbReference>
<evidence type="ECO:0000256" key="2">
    <source>
        <dbReference type="SAM" id="SignalP"/>
    </source>
</evidence>
<feature type="region of interest" description="Disordered" evidence="1">
    <location>
        <begin position="743"/>
        <end position="767"/>
    </location>
</feature>
<dbReference type="RefSeq" id="XP_037894090.1">
    <property type="nucleotide sequence ID" value="XM_038038162.1"/>
</dbReference>
<organism evidence="3 6">
    <name type="scientific">Glossina fuscipes</name>
    <dbReference type="NCBI Taxonomy" id="7396"/>
    <lineage>
        <taxon>Eukaryota</taxon>
        <taxon>Metazoa</taxon>
        <taxon>Ecdysozoa</taxon>
        <taxon>Arthropoda</taxon>
        <taxon>Hexapoda</taxon>
        <taxon>Insecta</taxon>
        <taxon>Pterygota</taxon>
        <taxon>Neoptera</taxon>
        <taxon>Endopterygota</taxon>
        <taxon>Diptera</taxon>
        <taxon>Brachycera</taxon>
        <taxon>Muscomorpha</taxon>
        <taxon>Hippoboscoidea</taxon>
        <taxon>Glossinidae</taxon>
        <taxon>Glossina</taxon>
    </lineage>
</organism>
<dbReference type="SUPFAM" id="SSF50353">
    <property type="entry name" value="Cytokine"/>
    <property type="match status" value="1"/>
</dbReference>
<evidence type="ECO:0000313" key="5">
    <source>
        <dbReference type="RefSeq" id="XP_037894090.1"/>
    </source>
</evidence>